<keyword evidence="4" id="KW-1185">Reference proteome</keyword>
<feature type="transmembrane region" description="Helical" evidence="2">
    <location>
        <begin position="12"/>
        <end position="32"/>
    </location>
</feature>
<keyword evidence="2" id="KW-1133">Transmembrane helix</keyword>
<proteinExistence type="predicted"/>
<dbReference type="EMBL" id="BPMK01000008">
    <property type="protein sequence ID" value="GIZ52020.1"/>
    <property type="molecule type" value="Genomic_DNA"/>
</dbReference>
<comment type="caution">
    <text evidence="3">The sequence shown here is derived from an EMBL/GenBank/DDBJ whole genome shotgun (WGS) entry which is preliminary data.</text>
</comment>
<feature type="transmembrane region" description="Helical" evidence="2">
    <location>
        <begin position="44"/>
        <end position="62"/>
    </location>
</feature>
<protein>
    <recommendedName>
        <fullName evidence="5">2TM domain-containing protein</fullName>
    </recommendedName>
</protein>
<keyword evidence="2" id="KW-0472">Membrane</keyword>
<organism evidence="3 4">
    <name type="scientific">Noviherbaspirillum aridicola</name>
    <dbReference type="NCBI Taxonomy" id="2849687"/>
    <lineage>
        <taxon>Bacteria</taxon>
        <taxon>Pseudomonadati</taxon>
        <taxon>Pseudomonadota</taxon>
        <taxon>Betaproteobacteria</taxon>
        <taxon>Burkholderiales</taxon>
        <taxon>Oxalobacteraceae</taxon>
        <taxon>Noviherbaspirillum</taxon>
    </lineage>
</organism>
<gene>
    <name evidence="3" type="ORF">NCCP691_20340</name>
</gene>
<dbReference type="Proteomes" id="UP000887222">
    <property type="component" value="Unassembled WGS sequence"/>
</dbReference>
<feature type="region of interest" description="Disordered" evidence="1">
    <location>
        <begin position="71"/>
        <end position="90"/>
    </location>
</feature>
<evidence type="ECO:0000313" key="4">
    <source>
        <dbReference type="Proteomes" id="UP000887222"/>
    </source>
</evidence>
<feature type="compositionally biased region" description="Basic and acidic residues" evidence="1">
    <location>
        <begin position="71"/>
        <end position="81"/>
    </location>
</feature>
<accession>A0ABQ4Q4A4</accession>
<evidence type="ECO:0000313" key="3">
    <source>
        <dbReference type="EMBL" id="GIZ52020.1"/>
    </source>
</evidence>
<sequence length="90" mass="10877">MTWDRRIKIFLHRINLVAAMPLIVLIVLLSALRYFEIGPFAGLSWWWIVGLFGAAFIWFEFIERMFGLDKRKEHKQAEKTRRDRIKRTLK</sequence>
<keyword evidence="2" id="KW-0812">Transmembrane</keyword>
<evidence type="ECO:0000256" key="1">
    <source>
        <dbReference type="SAM" id="MobiDB-lite"/>
    </source>
</evidence>
<evidence type="ECO:0008006" key="5">
    <source>
        <dbReference type="Google" id="ProtNLM"/>
    </source>
</evidence>
<dbReference type="NCBIfam" id="TIGR04438">
    <property type="entry name" value="small_Trp_rich"/>
    <property type="match status" value="1"/>
</dbReference>
<evidence type="ECO:0000256" key="2">
    <source>
        <dbReference type="SAM" id="Phobius"/>
    </source>
</evidence>
<reference evidence="3 4" key="1">
    <citation type="journal article" date="2022" name="Int. J. Syst. Evol. Microbiol.">
        <title>Noviherbaspirillum aridicola sp. nov., isolated from an arid soil in Pakistan.</title>
        <authorList>
            <person name="Khan I.U."/>
            <person name="Saqib M."/>
            <person name="Amin A."/>
            <person name="Hussain F."/>
            <person name="Li L."/>
            <person name="Liu Y.H."/>
            <person name="Fang B.Z."/>
            <person name="Ahmed I."/>
            <person name="Li W.J."/>
        </authorList>
    </citation>
    <scope>NUCLEOTIDE SEQUENCE [LARGE SCALE GENOMIC DNA]</scope>
    <source>
        <strain evidence="3 4">NCCP-691</strain>
    </source>
</reference>
<name>A0ABQ4Q4A4_9BURK</name>
<dbReference type="InterPro" id="IPR031044">
    <property type="entry name" value="Small_Trp_rich"/>
</dbReference>